<keyword evidence="1" id="KW-1133">Transmembrane helix</keyword>
<dbReference type="Proteomes" id="UP000199679">
    <property type="component" value="Chromosome I"/>
</dbReference>
<accession>A0A1H1Q3T2</accession>
<feature type="transmembrane region" description="Helical" evidence="1">
    <location>
        <begin position="47"/>
        <end position="64"/>
    </location>
</feature>
<evidence type="ECO:0000256" key="1">
    <source>
        <dbReference type="SAM" id="Phobius"/>
    </source>
</evidence>
<dbReference type="OrthoDB" id="676528at2"/>
<dbReference type="EMBL" id="LT629740">
    <property type="protein sequence ID" value="SDS17907.1"/>
    <property type="molecule type" value="Genomic_DNA"/>
</dbReference>
<dbReference type="RefSeq" id="WP_091369262.1">
    <property type="nucleotide sequence ID" value="NZ_LT629740.1"/>
</dbReference>
<gene>
    <name evidence="2" type="ORF">SAMN05216490_0682</name>
</gene>
<protein>
    <submittedName>
        <fullName evidence="2">Uncharacterized protein</fullName>
    </submittedName>
</protein>
<keyword evidence="3" id="KW-1185">Reference proteome</keyword>
<keyword evidence="1" id="KW-0812">Transmembrane</keyword>
<reference evidence="2 3" key="1">
    <citation type="submission" date="2016-10" db="EMBL/GenBank/DDBJ databases">
        <authorList>
            <person name="de Groot N.N."/>
        </authorList>
    </citation>
    <scope>NUCLEOTIDE SEQUENCE [LARGE SCALE GENOMIC DNA]</scope>
    <source>
        <strain evidence="2 3">MP1X4</strain>
    </source>
</reference>
<feature type="transmembrane region" description="Helical" evidence="1">
    <location>
        <begin position="7"/>
        <end position="27"/>
    </location>
</feature>
<feature type="transmembrane region" description="Helical" evidence="1">
    <location>
        <begin position="76"/>
        <end position="97"/>
    </location>
</feature>
<name>A0A1H1Q3T2_MUCMA</name>
<dbReference type="AlphaFoldDB" id="A0A1H1Q3T2"/>
<organism evidence="2 3">
    <name type="scientific">Mucilaginibacter mallensis</name>
    <dbReference type="NCBI Taxonomy" id="652787"/>
    <lineage>
        <taxon>Bacteria</taxon>
        <taxon>Pseudomonadati</taxon>
        <taxon>Bacteroidota</taxon>
        <taxon>Sphingobacteriia</taxon>
        <taxon>Sphingobacteriales</taxon>
        <taxon>Sphingobacteriaceae</taxon>
        <taxon>Mucilaginibacter</taxon>
    </lineage>
</organism>
<evidence type="ECO:0000313" key="2">
    <source>
        <dbReference type="EMBL" id="SDS17907.1"/>
    </source>
</evidence>
<evidence type="ECO:0000313" key="3">
    <source>
        <dbReference type="Proteomes" id="UP000199679"/>
    </source>
</evidence>
<sequence length="101" mass="11391">MKTSQIVAKVVVRLFFFLLLIATVPFIAGNNAKLQNFNFVIRQKWTLVFPAILLGGFIGLLVLCTIKKYKEIDLNWLLVVNTLVLMAYGLAIFIKVYQAVG</sequence>
<proteinExistence type="predicted"/>
<keyword evidence="1" id="KW-0472">Membrane</keyword>